<evidence type="ECO:0000256" key="1">
    <source>
        <dbReference type="SAM" id="MobiDB-lite"/>
    </source>
</evidence>
<dbReference type="AlphaFoldDB" id="A0AAV9GYL1"/>
<proteinExistence type="predicted"/>
<dbReference type="Proteomes" id="UP001321760">
    <property type="component" value="Unassembled WGS sequence"/>
</dbReference>
<feature type="compositionally biased region" description="Basic and acidic residues" evidence="1">
    <location>
        <begin position="9"/>
        <end position="21"/>
    </location>
</feature>
<evidence type="ECO:0000313" key="2">
    <source>
        <dbReference type="EMBL" id="KAK4452765.1"/>
    </source>
</evidence>
<protein>
    <recommendedName>
        <fullName evidence="4">F-box domain-containing protein</fullName>
    </recommendedName>
</protein>
<name>A0AAV9GYL1_9PEZI</name>
<dbReference type="EMBL" id="MU865923">
    <property type="protein sequence ID" value="KAK4452765.1"/>
    <property type="molecule type" value="Genomic_DNA"/>
</dbReference>
<evidence type="ECO:0000313" key="3">
    <source>
        <dbReference type="Proteomes" id="UP001321760"/>
    </source>
</evidence>
<feature type="region of interest" description="Disordered" evidence="1">
    <location>
        <begin position="1"/>
        <end position="53"/>
    </location>
</feature>
<reference evidence="2" key="1">
    <citation type="journal article" date="2023" name="Mol. Phylogenet. Evol.">
        <title>Genome-scale phylogeny and comparative genomics of the fungal order Sordariales.</title>
        <authorList>
            <person name="Hensen N."/>
            <person name="Bonometti L."/>
            <person name="Westerberg I."/>
            <person name="Brannstrom I.O."/>
            <person name="Guillou S."/>
            <person name="Cros-Aarteil S."/>
            <person name="Calhoun S."/>
            <person name="Haridas S."/>
            <person name="Kuo A."/>
            <person name="Mondo S."/>
            <person name="Pangilinan J."/>
            <person name="Riley R."/>
            <person name="LaButti K."/>
            <person name="Andreopoulos B."/>
            <person name="Lipzen A."/>
            <person name="Chen C."/>
            <person name="Yan M."/>
            <person name="Daum C."/>
            <person name="Ng V."/>
            <person name="Clum A."/>
            <person name="Steindorff A."/>
            <person name="Ohm R.A."/>
            <person name="Martin F."/>
            <person name="Silar P."/>
            <person name="Natvig D.O."/>
            <person name="Lalanne C."/>
            <person name="Gautier V."/>
            <person name="Ament-Velasquez S.L."/>
            <person name="Kruys A."/>
            <person name="Hutchinson M.I."/>
            <person name="Powell A.J."/>
            <person name="Barry K."/>
            <person name="Miller A.N."/>
            <person name="Grigoriev I.V."/>
            <person name="Debuchy R."/>
            <person name="Gladieux P."/>
            <person name="Hiltunen Thoren M."/>
            <person name="Johannesson H."/>
        </authorList>
    </citation>
    <scope>NUCLEOTIDE SEQUENCE</scope>
    <source>
        <strain evidence="2">PSN243</strain>
    </source>
</reference>
<organism evidence="2 3">
    <name type="scientific">Podospora aff. communis PSN243</name>
    <dbReference type="NCBI Taxonomy" id="3040156"/>
    <lineage>
        <taxon>Eukaryota</taxon>
        <taxon>Fungi</taxon>
        <taxon>Dikarya</taxon>
        <taxon>Ascomycota</taxon>
        <taxon>Pezizomycotina</taxon>
        <taxon>Sordariomycetes</taxon>
        <taxon>Sordariomycetidae</taxon>
        <taxon>Sordariales</taxon>
        <taxon>Podosporaceae</taxon>
        <taxon>Podospora</taxon>
    </lineage>
</organism>
<gene>
    <name evidence="2" type="ORF">QBC34DRAFT_455819</name>
</gene>
<accession>A0AAV9GYL1</accession>
<comment type="caution">
    <text evidence="2">The sequence shown here is derived from an EMBL/GenBank/DDBJ whole genome shotgun (WGS) entry which is preliminary data.</text>
</comment>
<keyword evidence="3" id="KW-1185">Reference proteome</keyword>
<evidence type="ECO:0008006" key="4">
    <source>
        <dbReference type="Google" id="ProtNLM"/>
    </source>
</evidence>
<reference evidence="2" key="2">
    <citation type="submission" date="2023-05" db="EMBL/GenBank/DDBJ databases">
        <authorList>
            <consortium name="Lawrence Berkeley National Laboratory"/>
            <person name="Steindorff A."/>
            <person name="Hensen N."/>
            <person name="Bonometti L."/>
            <person name="Westerberg I."/>
            <person name="Brannstrom I.O."/>
            <person name="Guillou S."/>
            <person name="Cros-Aarteil S."/>
            <person name="Calhoun S."/>
            <person name="Haridas S."/>
            <person name="Kuo A."/>
            <person name="Mondo S."/>
            <person name="Pangilinan J."/>
            <person name="Riley R."/>
            <person name="Labutti K."/>
            <person name="Andreopoulos B."/>
            <person name="Lipzen A."/>
            <person name="Chen C."/>
            <person name="Yanf M."/>
            <person name="Daum C."/>
            <person name="Ng V."/>
            <person name="Clum A."/>
            <person name="Ohm R."/>
            <person name="Martin F."/>
            <person name="Silar P."/>
            <person name="Natvig D."/>
            <person name="Lalanne C."/>
            <person name="Gautier V."/>
            <person name="Ament-Velasquez S.L."/>
            <person name="Kruys A."/>
            <person name="Hutchinson M.I."/>
            <person name="Powell A.J."/>
            <person name="Barry K."/>
            <person name="Miller A.N."/>
            <person name="Grigoriev I.V."/>
            <person name="Debuchy R."/>
            <person name="Gladieux P."/>
            <person name="Thoren M.H."/>
            <person name="Johannesson H."/>
        </authorList>
    </citation>
    <scope>NUCLEOTIDE SEQUENCE</scope>
    <source>
        <strain evidence="2">PSN243</strain>
    </source>
</reference>
<sequence>MKTSNPAKLGREVKRLHETPRGSDPSQLLRPEGPNLGLMKRETEDESTAEWQHPAKRRRLRLNSIKFHFIRLDSDPTYPAKRRASPYYEAGFPSHLLLRSKMDDLASRFHKLRLDATSIESLPNEILIKIAEFLIPEPVTIGLDHQSFLRRRLSNPAWIRFFDDRQNLINLSYTSRRFRGTTNPLIYRNIFLCEPASLCRLVAHLDQNPSLGSLVRHLNSAIELEDPNNVKEVGRVWTSLMPCSAAGRRRLDTSTSRIHAFGLLEHWSRPWIRSSQDYQSIHFPAVVLASLLGFTTRIEVLGIFLRRHPSDDLAHRSPLWKWLVMGRYPFLEQQENQFRRGNRPVLTCQQQLRPSLLWPPPFLRQVVIEHDRHEAGSGCSMKFDMVPRSEAVRHLAIRERYGLVTKFTNPPTCTKIFSLEPEARPAYLVVRSYLDRLKEIPSIKNADEPVSAFIDRLKDSVVGAGATKRPRADPRGSLGFTKAVVRLMPYPIDYLCITKKHVVFDYLEFLAQTSTVRCLEMDTKMSVVQSLEIRSGERVNGDLRDHQRRDSLIPRC</sequence>